<organism evidence="2 3">
    <name type="scientific">Alkaliphilus metalliredigens (strain QYMF)</name>
    <dbReference type="NCBI Taxonomy" id="293826"/>
    <lineage>
        <taxon>Bacteria</taxon>
        <taxon>Bacillati</taxon>
        <taxon>Bacillota</taxon>
        <taxon>Clostridia</taxon>
        <taxon>Peptostreptococcales</taxon>
        <taxon>Natronincolaceae</taxon>
        <taxon>Alkaliphilus</taxon>
    </lineage>
</organism>
<dbReference type="Proteomes" id="UP000001572">
    <property type="component" value="Chromosome"/>
</dbReference>
<dbReference type="HOGENOM" id="CLU_610734_0_0_9"/>
<dbReference type="OrthoDB" id="2955634at2"/>
<dbReference type="AlphaFoldDB" id="A6TS18"/>
<keyword evidence="3" id="KW-1185">Reference proteome</keyword>
<name>A6TS18_ALKMQ</name>
<evidence type="ECO:0000256" key="1">
    <source>
        <dbReference type="SAM" id="MobiDB-lite"/>
    </source>
</evidence>
<dbReference type="RefSeq" id="WP_012063957.1">
    <property type="nucleotide sequence ID" value="NC_009633.1"/>
</dbReference>
<dbReference type="eggNOG" id="ENOG502Z93B">
    <property type="taxonomic scope" value="Bacteria"/>
</dbReference>
<dbReference type="InterPro" id="IPR021145">
    <property type="entry name" value="Portal_protein_SPP1_Gp6-like"/>
</dbReference>
<dbReference type="KEGG" id="amt:Amet_2836"/>
<protein>
    <submittedName>
        <fullName evidence="2">Phage portal protein, SPP1</fullName>
    </submittedName>
</protein>
<proteinExistence type="predicted"/>
<feature type="compositionally biased region" description="Basic and acidic residues" evidence="1">
    <location>
        <begin position="417"/>
        <end position="442"/>
    </location>
</feature>
<dbReference type="Pfam" id="PF05133">
    <property type="entry name" value="SPP1_portal"/>
    <property type="match status" value="1"/>
</dbReference>
<feature type="region of interest" description="Disordered" evidence="1">
    <location>
        <begin position="415"/>
        <end position="442"/>
    </location>
</feature>
<sequence>MSLGRYIQVNFDNDLFWFADEVKKAHHLMRVSKVLENKNYIKGIHKVLNREDMEYKGEKYVTRKIVLQTAKTIMNFHSTYLLGKPVSLVGSSEGMVKEFNRIYRQGNFNSTDFKIVDKINKYGDVFEYVYMDGGKIKSKLINSEDAYPVYSDGNEYIAFIEHYVIDSISYYTVFTEDKVLKWNNEHGEFNKVEEYANVSGLPIHYHNLNDDDEMFGKSELEDIKGILDEMEDILSKFSDSIYTNSLNPMPVVSGQRIDSTIPADAMGYVLNLEDGADYKVTSTMLDYNSIKLLYDTLKQSLLEVAGMPSIAMGQGNIANVSETSLKMLYQMADVKAMLNERYVREGMNKRFEVIRDMIGRGGMTFGTDDYVDVEFDYARPINVSDLLDNLGKQHGMGAISGKTVIEKSPLTNNVEQEIGRLREETGDIKKKEEENREKKKEE</sequence>
<gene>
    <name evidence="2" type="ordered locus">Amet_2836</name>
</gene>
<dbReference type="STRING" id="293826.Amet_2836"/>
<reference evidence="3" key="1">
    <citation type="journal article" date="2016" name="Genome Announc.">
        <title>Complete genome sequence of Alkaliphilus metalliredigens strain QYMF, an alkaliphilic and metal-reducing bacterium isolated from borax-contaminated leachate ponds.</title>
        <authorList>
            <person name="Hwang C."/>
            <person name="Copeland A."/>
            <person name="Lucas S."/>
            <person name="Lapidus A."/>
            <person name="Barry K."/>
            <person name="Detter J.C."/>
            <person name="Glavina Del Rio T."/>
            <person name="Hammon N."/>
            <person name="Israni S."/>
            <person name="Dalin E."/>
            <person name="Tice H."/>
            <person name="Pitluck S."/>
            <person name="Chertkov O."/>
            <person name="Brettin T."/>
            <person name="Bruce D."/>
            <person name="Han C."/>
            <person name="Schmutz J."/>
            <person name="Larimer F."/>
            <person name="Land M.L."/>
            <person name="Hauser L."/>
            <person name="Kyrpides N."/>
            <person name="Mikhailova N."/>
            <person name="Ye Q."/>
            <person name="Zhou J."/>
            <person name="Richardson P."/>
            <person name="Fields M.W."/>
        </authorList>
    </citation>
    <scope>NUCLEOTIDE SEQUENCE [LARGE SCALE GENOMIC DNA]</scope>
    <source>
        <strain evidence="3">QYMF</strain>
    </source>
</reference>
<accession>A6TS18</accession>
<dbReference type="EMBL" id="CP000724">
    <property type="protein sequence ID" value="ABR48986.1"/>
    <property type="molecule type" value="Genomic_DNA"/>
</dbReference>
<evidence type="ECO:0000313" key="3">
    <source>
        <dbReference type="Proteomes" id="UP000001572"/>
    </source>
</evidence>
<evidence type="ECO:0000313" key="2">
    <source>
        <dbReference type="EMBL" id="ABR48986.1"/>
    </source>
</evidence>